<keyword evidence="2" id="KW-1185">Reference proteome</keyword>
<dbReference type="Proteomes" id="UP000646946">
    <property type="component" value="Unassembled WGS sequence"/>
</dbReference>
<dbReference type="AlphaFoldDB" id="A0A832XJ21"/>
<reference evidence="1 2" key="1">
    <citation type="journal article" name="Nat. Commun.">
        <title>Undinarchaeota illuminate DPANN phylogeny and the impact of gene transfer on archaeal evolution.</title>
        <authorList>
            <person name="Dombrowski N."/>
            <person name="Williams T.A."/>
            <person name="Sun J."/>
            <person name="Woodcroft B.J."/>
            <person name="Lee J.H."/>
            <person name="Minh B.Q."/>
            <person name="Rinke C."/>
            <person name="Spang A."/>
        </authorList>
    </citation>
    <scope>NUCLEOTIDE SEQUENCE [LARGE SCALE GENOMIC DNA]</scope>
    <source>
        <strain evidence="1">MAG_bin1129</strain>
    </source>
</reference>
<sequence>MSRAITIALVIFVLLVSGCISSPTIEKIKPTPLKLPKPTQLIVQSEPSADNKFAEVTVQLWTVTTYPRLVNGTIVDTYYQGRTAVEGVLNVEIVDADGKRVYWNNNTIKAADLMTTTNITNEIDADTLFGRFKGYQFRIPINEIVKSTKTLGVLKVGLILPEGLEVKEEVAFYQIPTTAPSEKKISYEQEYLNSRKVYNLYQERGGLKLTLESTGYFNFYSEYWLGGSGTKKVYRIDTIVENIAKDGKERTYIFGDAALIVDGKQYQLSSDEATNPIYEGASKKITFYTEHPIYQSRAADTPQNINGKTIRFVPGDAQVTGEDIYDYSREKFKEFEFVG</sequence>
<accession>A0A832XJ21</accession>
<name>A0A832XJ21_9ARCH</name>
<gene>
    <name evidence="1" type="ORF">H1016_00445</name>
</gene>
<dbReference type="PROSITE" id="PS51257">
    <property type="entry name" value="PROKAR_LIPOPROTEIN"/>
    <property type="match status" value="1"/>
</dbReference>
<protein>
    <submittedName>
        <fullName evidence="1">Uncharacterized protein</fullName>
    </submittedName>
</protein>
<organism evidence="1 2">
    <name type="scientific">Candidatus Naiadarchaeum limnaeum</name>
    <dbReference type="NCBI Taxonomy" id="2756139"/>
    <lineage>
        <taxon>Archaea</taxon>
        <taxon>Candidatus Undinarchaeota</taxon>
        <taxon>Candidatus Undinarchaeia</taxon>
        <taxon>Candidatus Naiadarchaeales</taxon>
        <taxon>Candidatus Naiadarchaeaceae</taxon>
        <taxon>Candidatus Naiadarchaeum</taxon>
    </lineage>
</organism>
<evidence type="ECO:0000313" key="1">
    <source>
        <dbReference type="EMBL" id="HIJ99991.1"/>
    </source>
</evidence>
<comment type="caution">
    <text evidence="1">The sequence shown here is derived from an EMBL/GenBank/DDBJ whole genome shotgun (WGS) entry which is preliminary data.</text>
</comment>
<proteinExistence type="predicted"/>
<dbReference type="EMBL" id="DVAB01000005">
    <property type="protein sequence ID" value="HIJ99991.1"/>
    <property type="molecule type" value="Genomic_DNA"/>
</dbReference>
<evidence type="ECO:0000313" key="2">
    <source>
        <dbReference type="Proteomes" id="UP000646946"/>
    </source>
</evidence>